<feature type="signal peptide" evidence="2">
    <location>
        <begin position="1"/>
        <end position="21"/>
    </location>
</feature>
<comment type="caution">
    <text evidence="4">The sequence shown here is derived from an EMBL/GenBank/DDBJ whole genome shotgun (WGS) entry which is preliminary data.</text>
</comment>
<dbReference type="GO" id="GO:0005975">
    <property type="term" value="P:carbohydrate metabolic process"/>
    <property type="evidence" value="ECO:0007669"/>
    <property type="project" value="InterPro"/>
</dbReference>
<dbReference type="CDD" id="cd11350">
    <property type="entry name" value="AmyAc_4"/>
    <property type="match status" value="1"/>
</dbReference>
<dbReference type="SUPFAM" id="SSF51445">
    <property type="entry name" value="(Trans)glycosidases"/>
    <property type="match status" value="1"/>
</dbReference>
<protein>
    <submittedName>
        <fullName evidence="4">Alpha-amylase</fullName>
    </submittedName>
</protein>
<feature type="chain" id="PRO_5019151073" evidence="2">
    <location>
        <begin position="22"/>
        <end position="787"/>
    </location>
</feature>
<name>A0A412GEM9_9BACT</name>
<dbReference type="InterPro" id="IPR013783">
    <property type="entry name" value="Ig-like_fold"/>
</dbReference>
<dbReference type="EMBL" id="QRUU01000058">
    <property type="protein sequence ID" value="RGR93208.1"/>
    <property type="molecule type" value="Genomic_DNA"/>
</dbReference>
<dbReference type="PROSITE" id="PS51257">
    <property type="entry name" value="PROKAR_LIPOPROTEIN"/>
    <property type="match status" value="1"/>
</dbReference>
<dbReference type="InterPro" id="IPR006047">
    <property type="entry name" value="GH13_cat_dom"/>
</dbReference>
<keyword evidence="2" id="KW-0732">Signal</keyword>
<dbReference type="Pfam" id="PF00128">
    <property type="entry name" value="Alpha-amylase"/>
    <property type="match status" value="2"/>
</dbReference>
<reference evidence="4 5" key="1">
    <citation type="submission" date="2018-08" db="EMBL/GenBank/DDBJ databases">
        <title>A genome reference for cultivated species of the human gut microbiota.</title>
        <authorList>
            <person name="Zou Y."/>
            <person name="Xue W."/>
            <person name="Luo G."/>
        </authorList>
    </citation>
    <scope>NUCLEOTIDE SEQUENCE [LARGE SCALE GENOMIC DNA]</scope>
    <source>
        <strain evidence="4 5">AF24-2</strain>
    </source>
</reference>
<dbReference type="Proteomes" id="UP000285864">
    <property type="component" value="Unassembled WGS sequence"/>
</dbReference>
<evidence type="ECO:0000313" key="5">
    <source>
        <dbReference type="Proteomes" id="UP000285864"/>
    </source>
</evidence>
<evidence type="ECO:0000313" key="4">
    <source>
        <dbReference type="EMBL" id="RGR93208.1"/>
    </source>
</evidence>
<dbReference type="AlphaFoldDB" id="A0A412GEM9"/>
<dbReference type="Gene3D" id="3.20.20.80">
    <property type="entry name" value="Glycosidases"/>
    <property type="match status" value="1"/>
</dbReference>
<proteinExistence type="inferred from homology"/>
<sequence>MKNYILTYILLALGFITSCSDTDSNTLPGGVTDNLKEGFTYLPETPDADQPLTITFKASPTSALYGYAGDVYLHTGIVSEGVWLYVPADWNENIEKCKFTKSQTEANVWTITLSPSIREWFTSGTTPVEQLGIIIRSADGSKKGIDKDQFVNVTDMKYHGFVPGKVQEKSLPSGVQEGINLDIDNCTVTLVLYDKATDGSHKDYAYVVGDFNEWTLANDETSQMYRDEATGCWWITISDLDPAKEYRFQYYVGTLTGDVMRLADPYSEKILDPDNDKYIAASTYPVTERQYPDKGIGIVSVFKLQREEYSWINTDFKIKDADNLMIYEMLLRDFTESGDLNGAIQKLDYLQALGINAVELMPVQEFDGNNSWGYNPCFFFALDKAYGTKEMYKRFIDECHSREIAVLFDVVYNHATGNMPYARLYWNNSKGCPAANNPWFNEAAPHPFSVFNDFNHESELTRRFVKRNLKFLLDEYKIDGFRFDLTKGFTNKTSNEGTSGNYDASRVAILKDYYLAIKEVNPDAIMICEHLAGIEEESELSQIGMKLWRNMNNAYCQSAMGWSEGSGFTGLTTFNTTMKEGGWVGYMESHDEERCAYKQTQWGNGLLQTDLSVQMQQLEANAAFFFMVSGPKMIWQFGELGYDISRDANQQGEVISGEDHKTNPKPVLWSYKDIPERNELYTTYSRLLALRKAYPDVFGQNAFKEWRVSDNDWNDGRYIRLETVDGKQLVVVGNFTDRPVDMQYVFPVTGEWYNFCKEGMPEIITATHLEVPAHSFGLYTNFSIPVK</sequence>
<gene>
    <name evidence="4" type="ORF">DWY20_11865</name>
</gene>
<dbReference type="PANTHER" id="PTHR43002">
    <property type="entry name" value="GLYCOGEN DEBRANCHING ENZYME"/>
    <property type="match status" value="1"/>
</dbReference>
<organism evidence="4 5">
    <name type="scientific">Phocaeicola coprocola</name>
    <dbReference type="NCBI Taxonomy" id="310298"/>
    <lineage>
        <taxon>Bacteria</taxon>
        <taxon>Pseudomonadati</taxon>
        <taxon>Bacteroidota</taxon>
        <taxon>Bacteroidia</taxon>
        <taxon>Bacteroidales</taxon>
        <taxon>Bacteroidaceae</taxon>
        <taxon>Phocaeicola</taxon>
    </lineage>
</organism>
<dbReference type="Gene3D" id="2.60.40.10">
    <property type="entry name" value="Immunoglobulins"/>
    <property type="match status" value="1"/>
</dbReference>
<evidence type="ECO:0000256" key="1">
    <source>
        <dbReference type="ARBA" id="ARBA00008061"/>
    </source>
</evidence>
<dbReference type="SMART" id="SM00642">
    <property type="entry name" value="Aamy"/>
    <property type="match status" value="1"/>
</dbReference>
<feature type="domain" description="Glycosyl hydrolase family 13 catalytic" evidence="3">
    <location>
        <begin position="328"/>
        <end position="691"/>
    </location>
</feature>
<evidence type="ECO:0000256" key="2">
    <source>
        <dbReference type="SAM" id="SignalP"/>
    </source>
</evidence>
<dbReference type="InterPro" id="IPR017853">
    <property type="entry name" value="GH"/>
</dbReference>
<keyword evidence="5" id="KW-1185">Reference proteome</keyword>
<dbReference type="SUPFAM" id="SSF81296">
    <property type="entry name" value="E set domains"/>
    <property type="match status" value="1"/>
</dbReference>
<comment type="similarity">
    <text evidence="1">Belongs to the glycosyl hydrolase 13 family.</text>
</comment>
<evidence type="ECO:0000259" key="3">
    <source>
        <dbReference type="SMART" id="SM00642"/>
    </source>
</evidence>
<dbReference type="InterPro" id="IPR014756">
    <property type="entry name" value="Ig_E-set"/>
</dbReference>
<dbReference type="RefSeq" id="WP_118485025.1">
    <property type="nucleotide sequence ID" value="NZ_QRUU01000058.1"/>
</dbReference>
<accession>A0A412GEM9</accession>